<dbReference type="SUPFAM" id="SSF52540">
    <property type="entry name" value="P-loop containing nucleoside triphosphate hydrolases"/>
    <property type="match status" value="1"/>
</dbReference>
<dbReference type="GO" id="GO:0043138">
    <property type="term" value="F:3'-5' DNA helicase activity"/>
    <property type="evidence" value="ECO:0007669"/>
    <property type="project" value="UniProtKB-EC"/>
</dbReference>
<dbReference type="RefSeq" id="WP_006715263.1">
    <property type="nucleotide sequence ID" value="NZ_CP007032.1"/>
</dbReference>
<evidence type="ECO:0000256" key="10">
    <source>
        <dbReference type="ARBA" id="ARBA00048988"/>
    </source>
</evidence>
<accession>W0E679</accession>
<gene>
    <name evidence="14" type="ORF">DESME_03605</name>
</gene>
<evidence type="ECO:0000256" key="1">
    <source>
        <dbReference type="ARBA" id="ARBA00009922"/>
    </source>
</evidence>
<sequence length="719" mass="83532">MQQDWLQILEQETEVKLNDVQKQAVLQTEGPVLLLATPGAGKTTVLNFRIAYLILEKGVSPSHILALTFSRAAAQDMGERFHTLFGRRIPEWVRFSTIHSLCYRIVRTWFQRVNQSYRLIEQEQGAFSKSAVLRQLYESINHTMLTEDKLEELSQAIGYIKNSLMSRSEMGELEVKVKNLEEIYLAYEEYKCKAHAPIILLDFDDMLTVAYDILRKQPDLIKAYQQHYRYILMDESQDTSLVQNKIVELLAQPQNNLFLVGDDDQSIFSFRAADPQYLLNFHAIYPQAQILTMDQNYRATQKLVASANELIQANQKRYPKNMFSKQASGEPPRIRQFGTNEEELEYLVKSLKMRPLSQNVNSVAVLYRNNLSAVLLMDRLERAGIPFYMKDFRDRFFKHWVVEDVLNFLRFSYSDKNVTLLEKIFTKFDSYISRKQIEWLKSCPSKESVFDRLAEIPETKEFRKKRLLQFKRDFKRLNHMYPIPALHFIREDFKYEEKVKDFADRLGYSMEVVREMLDILETLAEDQQDLTAFANRLKSLEEAAINSAQNRGKPVVTLSTLHAAKGLEFDEIYLMDLAEGILPAADAIKAVEQKQGAAMEEERRLFYVGITRAKRKLELLSVQFQNHQEVLPSRFVVELSQILRVKEQPGEVRPVKEIADSSLTRLIIKKGALVRHKKFGIGEITKVEGDIIFVQFKEGLKQLSVELCLSEQIIKSIIE</sequence>
<evidence type="ECO:0000256" key="7">
    <source>
        <dbReference type="ARBA" id="ARBA00023235"/>
    </source>
</evidence>
<evidence type="ECO:0000256" key="11">
    <source>
        <dbReference type="PROSITE-ProRule" id="PRU00560"/>
    </source>
</evidence>
<dbReference type="InterPro" id="IPR000212">
    <property type="entry name" value="DNA_helicase_UvrD/REP"/>
</dbReference>
<protein>
    <recommendedName>
        <fullName evidence="9">DNA 3'-5' helicase</fullName>
        <ecNumber evidence="9">5.6.2.4</ecNumber>
    </recommendedName>
</protein>
<dbReference type="AlphaFoldDB" id="W0E679"/>
<feature type="domain" description="UvrD-like helicase ATP-binding" evidence="12">
    <location>
        <begin position="15"/>
        <end position="300"/>
    </location>
</feature>
<evidence type="ECO:0000256" key="6">
    <source>
        <dbReference type="ARBA" id="ARBA00023125"/>
    </source>
</evidence>
<dbReference type="PROSITE" id="PS51217">
    <property type="entry name" value="UVRD_HELICASE_CTER"/>
    <property type="match status" value="1"/>
</dbReference>
<dbReference type="Proteomes" id="UP000010847">
    <property type="component" value="Chromosome"/>
</dbReference>
<dbReference type="eggNOG" id="COG0210">
    <property type="taxonomic scope" value="Bacteria"/>
</dbReference>
<dbReference type="Pfam" id="PF00580">
    <property type="entry name" value="UvrD-helicase"/>
    <property type="match status" value="1"/>
</dbReference>
<reference evidence="14 15" key="1">
    <citation type="submission" date="2013-12" db="EMBL/GenBank/DDBJ databases">
        <authorList>
            <consortium name="DOE Joint Genome Institute"/>
            <person name="Smidt H."/>
            <person name="Huntemann M."/>
            <person name="Han J."/>
            <person name="Chen A."/>
            <person name="Kyrpides N."/>
            <person name="Mavromatis K."/>
            <person name="Markowitz V."/>
            <person name="Palaniappan K."/>
            <person name="Ivanova N."/>
            <person name="Schaumberg A."/>
            <person name="Pati A."/>
            <person name="Liolios K."/>
            <person name="Nordberg H.P."/>
            <person name="Cantor M.N."/>
            <person name="Hua S.X."/>
            <person name="Woyke T."/>
        </authorList>
    </citation>
    <scope>NUCLEOTIDE SEQUENCE [LARGE SCALE GENOMIC DNA]</scope>
    <source>
        <strain evidence="15">DSM 15288</strain>
    </source>
</reference>
<evidence type="ECO:0000256" key="2">
    <source>
        <dbReference type="ARBA" id="ARBA00022741"/>
    </source>
</evidence>
<dbReference type="STRING" id="871968.DESME_03605"/>
<dbReference type="Gene3D" id="1.10.10.160">
    <property type="match status" value="1"/>
</dbReference>
<keyword evidence="3 11" id="KW-0378">Hydrolase</keyword>
<dbReference type="GO" id="GO:0003677">
    <property type="term" value="F:DNA binding"/>
    <property type="evidence" value="ECO:0007669"/>
    <property type="project" value="UniProtKB-KW"/>
</dbReference>
<dbReference type="Gene3D" id="1.10.486.10">
    <property type="entry name" value="PCRA, domain 4"/>
    <property type="match status" value="1"/>
</dbReference>
<comment type="catalytic activity">
    <reaction evidence="10">
        <text>ATP + H2O = ADP + phosphate + H(+)</text>
        <dbReference type="Rhea" id="RHEA:13065"/>
        <dbReference type="ChEBI" id="CHEBI:15377"/>
        <dbReference type="ChEBI" id="CHEBI:15378"/>
        <dbReference type="ChEBI" id="CHEBI:30616"/>
        <dbReference type="ChEBI" id="CHEBI:43474"/>
        <dbReference type="ChEBI" id="CHEBI:456216"/>
        <dbReference type="EC" id="5.6.2.4"/>
    </reaction>
</comment>
<dbReference type="HOGENOM" id="CLU_004585_6_1_9"/>
<evidence type="ECO:0000259" key="13">
    <source>
        <dbReference type="PROSITE" id="PS51217"/>
    </source>
</evidence>
<dbReference type="InterPro" id="IPR014017">
    <property type="entry name" value="DNA_helicase_UvrD-like_C"/>
</dbReference>
<dbReference type="GO" id="GO:0005524">
    <property type="term" value="F:ATP binding"/>
    <property type="evidence" value="ECO:0007669"/>
    <property type="project" value="UniProtKB-UniRule"/>
</dbReference>
<dbReference type="KEGG" id="dmt:DESME_03605"/>
<dbReference type="CDD" id="cd17932">
    <property type="entry name" value="DEXQc_UvrD"/>
    <property type="match status" value="1"/>
</dbReference>
<dbReference type="GO" id="GO:0000725">
    <property type="term" value="P:recombinational repair"/>
    <property type="evidence" value="ECO:0007669"/>
    <property type="project" value="TreeGrafter"/>
</dbReference>
<feature type="binding site" evidence="11">
    <location>
        <begin position="36"/>
        <end position="43"/>
    </location>
    <ligand>
        <name>ATP</name>
        <dbReference type="ChEBI" id="CHEBI:30616"/>
    </ligand>
</feature>
<dbReference type="Gene3D" id="3.40.50.300">
    <property type="entry name" value="P-loop containing nucleotide triphosphate hydrolases"/>
    <property type="match status" value="2"/>
</dbReference>
<keyword evidence="2 11" id="KW-0547">Nucleotide-binding</keyword>
<keyword evidence="4 11" id="KW-0347">Helicase</keyword>
<evidence type="ECO:0000313" key="15">
    <source>
        <dbReference type="Proteomes" id="UP000010847"/>
    </source>
</evidence>
<dbReference type="PANTHER" id="PTHR11070:SF2">
    <property type="entry name" value="ATP-DEPENDENT DNA HELICASE SRS2"/>
    <property type="match status" value="1"/>
</dbReference>
<dbReference type="EMBL" id="CP007032">
    <property type="protein sequence ID" value="AHF06242.1"/>
    <property type="molecule type" value="Genomic_DNA"/>
</dbReference>
<evidence type="ECO:0000259" key="12">
    <source>
        <dbReference type="PROSITE" id="PS51198"/>
    </source>
</evidence>
<keyword evidence="15" id="KW-1185">Reference proteome</keyword>
<dbReference type="PROSITE" id="PS51198">
    <property type="entry name" value="UVRD_HELICASE_ATP_BIND"/>
    <property type="match status" value="1"/>
</dbReference>
<dbReference type="OrthoDB" id="9810135at2"/>
<proteinExistence type="inferred from homology"/>
<comment type="similarity">
    <text evidence="1">Belongs to the helicase family. UvrD subfamily.</text>
</comment>
<evidence type="ECO:0000256" key="8">
    <source>
        <dbReference type="ARBA" id="ARBA00034617"/>
    </source>
</evidence>
<dbReference type="InterPro" id="IPR014016">
    <property type="entry name" value="UvrD-like_ATP-bd"/>
</dbReference>
<evidence type="ECO:0000256" key="5">
    <source>
        <dbReference type="ARBA" id="ARBA00022840"/>
    </source>
</evidence>
<dbReference type="PANTHER" id="PTHR11070">
    <property type="entry name" value="UVRD / RECB / PCRA DNA HELICASE FAMILY MEMBER"/>
    <property type="match status" value="1"/>
</dbReference>
<dbReference type="InterPro" id="IPR027417">
    <property type="entry name" value="P-loop_NTPase"/>
</dbReference>
<dbReference type="Pfam" id="PF13361">
    <property type="entry name" value="UvrD_C"/>
    <property type="match status" value="1"/>
</dbReference>
<evidence type="ECO:0000256" key="9">
    <source>
        <dbReference type="ARBA" id="ARBA00034808"/>
    </source>
</evidence>
<dbReference type="EC" id="5.6.2.4" evidence="9"/>
<name>W0E679_9FIRM</name>
<keyword evidence="6" id="KW-0238">DNA-binding</keyword>
<evidence type="ECO:0000256" key="4">
    <source>
        <dbReference type="ARBA" id="ARBA00022806"/>
    </source>
</evidence>
<evidence type="ECO:0000256" key="3">
    <source>
        <dbReference type="ARBA" id="ARBA00022801"/>
    </source>
</evidence>
<dbReference type="GO" id="GO:0016887">
    <property type="term" value="F:ATP hydrolysis activity"/>
    <property type="evidence" value="ECO:0007669"/>
    <property type="project" value="RHEA"/>
</dbReference>
<feature type="domain" description="UvrD-like helicase C-terminal" evidence="13">
    <location>
        <begin position="301"/>
        <end position="566"/>
    </location>
</feature>
<comment type="catalytic activity">
    <reaction evidence="8">
        <text>Couples ATP hydrolysis with the unwinding of duplex DNA by translocating in the 3'-5' direction.</text>
        <dbReference type="EC" id="5.6.2.4"/>
    </reaction>
</comment>
<keyword evidence="7" id="KW-0413">Isomerase</keyword>
<evidence type="ECO:0000313" key="14">
    <source>
        <dbReference type="EMBL" id="AHF06242.1"/>
    </source>
</evidence>
<dbReference type="InterPro" id="IPR013986">
    <property type="entry name" value="DExx_box_DNA_helicase_dom_sf"/>
</dbReference>
<keyword evidence="5 11" id="KW-0067">ATP-binding</keyword>
<organism evidence="14 15">
    <name type="scientific">Desulfitobacterium metallireducens DSM 15288</name>
    <dbReference type="NCBI Taxonomy" id="871968"/>
    <lineage>
        <taxon>Bacteria</taxon>
        <taxon>Bacillati</taxon>
        <taxon>Bacillota</taxon>
        <taxon>Clostridia</taxon>
        <taxon>Eubacteriales</taxon>
        <taxon>Desulfitobacteriaceae</taxon>
        <taxon>Desulfitobacterium</taxon>
    </lineage>
</organism>